<feature type="domain" description="Zn(2)-C6 fungal-type" evidence="6">
    <location>
        <begin position="12"/>
        <end position="44"/>
    </location>
</feature>
<dbReference type="VEuPathDB" id="FungiDB:BDBG_08338"/>
<feature type="region of interest" description="Disordered" evidence="5">
    <location>
        <begin position="51"/>
        <end position="81"/>
    </location>
</feature>
<dbReference type="KEGG" id="bgh:BDBG_08338"/>
<keyword evidence="1" id="KW-0805">Transcription regulation</keyword>
<gene>
    <name evidence="7" type="ORF">BDBG_08338</name>
</gene>
<evidence type="ECO:0000313" key="7">
    <source>
        <dbReference type="EMBL" id="OAT13066.1"/>
    </source>
</evidence>
<keyword evidence="8" id="KW-1185">Reference proteome</keyword>
<dbReference type="InterPro" id="IPR001138">
    <property type="entry name" value="Zn2Cys6_DnaBD"/>
</dbReference>
<keyword evidence="2" id="KW-0238">DNA-binding</keyword>
<dbReference type="Proteomes" id="UP000002038">
    <property type="component" value="Unassembled WGS sequence"/>
</dbReference>
<feature type="region of interest" description="Disordered" evidence="5">
    <location>
        <begin position="239"/>
        <end position="277"/>
    </location>
</feature>
<proteinExistence type="predicted"/>
<evidence type="ECO:0000256" key="4">
    <source>
        <dbReference type="ARBA" id="ARBA00023242"/>
    </source>
</evidence>
<dbReference type="SUPFAM" id="SSF57701">
    <property type="entry name" value="Zn2/Cys6 DNA-binding domain"/>
    <property type="match status" value="1"/>
</dbReference>
<organism evidence="7 8">
    <name type="scientific">Blastomyces gilchristii (strain SLH14081)</name>
    <name type="common">Blastomyces dermatitidis</name>
    <dbReference type="NCBI Taxonomy" id="559298"/>
    <lineage>
        <taxon>Eukaryota</taxon>
        <taxon>Fungi</taxon>
        <taxon>Dikarya</taxon>
        <taxon>Ascomycota</taxon>
        <taxon>Pezizomycotina</taxon>
        <taxon>Eurotiomycetes</taxon>
        <taxon>Eurotiomycetidae</taxon>
        <taxon>Onygenales</taxon>
        <taxon>Ajellomycetaceae</taxon>
        <taxon>Blastomyces</taxon>
    </lineage>
</organism>
<reference evidence="8" key="1">
    <citation type="journal article" date="2015" name="PLoS Genet.">
        <title>The dynamic genome and transcriptome of the human fungal pathogen Blastomyces and close relative Emmonsia.</title>
        <authorList>
            <person name="Munoz J.F."/>
            <person name="Gauthier G.M."/>
            <person name="Desjardins C.A."/>
            <person name="Gallo J.E."/>
            <person name="Holder J."/>
            <person name="Sullivan T.D."/>
            <person name="Marty A.J."/>
            <person name="Carmen J.C."/>
            <person name="Chen Z."/>
            <person name="Ding L."/>
            <person name="Gujja S."/>
            <person name="Magrini V."/>
            <person name="Misas E."/>
            <person name="Mitreva M."/>
            <person name="Priest M."/>
            <person name="Saif S."/>
            <person name="Whiston E.A."/>
            <person name="Young S."/>
            <person name="Zeng Q."/>
            <person name="Goldman W.E."/>
            <person name="Mardis E.R."/>
            <person name="Taylor J.W."/>
            <person name="McEwen J.G."/>
            <person name="Clay O.K."/>
            <person name="Klein B.S."/>
            <person name="Cuomo C.A."/>
        </authorList>
    </citation>
    <scope>NUCLEOTIDE SEQUENCE [LARGE SCALE GENOMIC DNA]</scope>
    <source>
        <strain evidence="8">SLH14081</strain>
    </source>
</reference>
<dbReference type="PROSITE" id="PS00463">
    <property type="entry name" value="ZN2_CY6_FUNGAL_1"/>
    <property type="match status" value="1"/>
</dbReference>
<dbReference type="OrthoDB" id="4330117at2759"/>
<sequence length="477" mass="53153">MDRASTRQIRSACDRCHSQKLRCERQQGGHSCLRCSRTEAPCVYSVRQPRTVFRPPRPRSKRRRTQDRVEDGDGSRELNMNTQLENPFGSAVAEETPDGTYPAAFDPTFGQWPETLQLPQDISVPVCDQLSLPDFSNSFVEPILPIPSQTLTDRSQAIPRILEDRPSVTLQHVRKLADLNVKLCEHVAKMPLVSANLSEVQILVANRIFEIDETFGLIQTLLDVTSDIYSHSILPSEKRPPAEGILPTPSSSSLFSHNNQKDQPSAATSPSAGTSPDSYVPDRATFLLILSCYDRVMDICQCLFIHIECCIKNLATPMGTEAQVAQLPELRIGSYKPPISSAVAMKMFLFHTMARQLLVQLRTVLGAHESKTTATTTTAAGREGQERERGMNVLRDGTDGYCTRPFGDDSYRGRHADIPQGYYCYTNAEATPRIDLVDKSRHDILTRACGISEQVTSIGKLLMDMSIPSQIFRPDQL</sequence>
<feature type="compositionally biased region" description="Basic residues" evidence="5">
    <location>
        <begin position="56"/>
        <end position="65"/>
    </location>
</feature>
<dbReference type="GO" id="GO:0000981">
    <property type="term" value="F:DNA-binding transcription factor activity, RNA polymerase II-specific"/>
    <property type="evidence" value="ECO:0007669"/>
    <property type="project" value="InterPro"/>
</dbReference>
<feature type="compositionally biased region" description="Low complexity" evidence="5">
    <location>
        <begin position="264"/>
        <end position="277"/>
    </location>
</feature>
<evidence type="ECO:0000256" key="5">
    <source>
        <dbReference type="SAM" id="MobiDB-lite"/>
    </source>
</evidence>
<dbReference type="GeneID" id="8508655"/>
<keyword evidence="3" id="KW-0804">Transcription</keyword>
<protein>
    <recommendedName>
        <fullName evidence="6">Zn(2)-C6 fungal-type domain-containing protein</fullName>
    </recommendedName>
</protein>
<feature type="compositionally biased region" description="Basic and acidic residues" evidence="5">
    <location>
        <begin position="66"/>
        <end position="76"/>
    </location>
</feature>
<dbReference type="CDD" id="cd00067">
    <property type="entry name" value="GAL4"/>
    <property type="match status" value="1"/>
</dbReference>
<feature type="compositionally biased region" description="Polar residues" evidence="5">
    <location>
        <begin position="248"/>
        <end position="263"/>
    </location>
</feature>
<dbReference type="InterPro" id="IPR036864">
    <property type="entry name" value="Zn2-C6_fun-type_DNA-bd_sf"/>
</dbReference>
<name>A0A179UYA8_BLAGS</name>
<dbReference type="Pfam" id="PF00172">
    <property type="entry name" value="Zn_clus"/>
    <property type="match status" value="1"/>
</dbReference>
<evidence type="ECO:0000259" key="6">
    <source>
        <dbReference type="PROSITE" id="PS50048"/>
    </source>
</evidence>
<dbReference type="SMART" id="SM00066">
    <property type="entry name" value="GAL4"/>
    <property type="match status" value="1"/>
</dbReference>
<accession>A0A179UYA8</accession>
<evidence type="ECO:0000256" key="1">
    <source>
        <dbReference type="ARBA" id="ARBA00023015"/>
    </source>
</evidence>
<dbReference type="GO" id="GO:0003677">
    <property type="term" value="F:DNA binding"/>
    <property type="evidence" value="ECO:0007669"/>
    <property type="project" value="UniProtKB-KW"/>
</dbReference>
<evidence type="ECO:0000313" key="8">
    <source>
        <dbReference type="Proteomes" id="UP000002038"/>
    </source>
</evidence>
<keyword evidence="4" id="KW-0539">Nucleus</keyword>
<evidence type="ECO:0000256" key="3">
    <source>
        <dbReference type="ARBA" id="ARBA00023163"/>
    </source>
</evidence>
<dbReference type="PROSITE" id="PS50048">
    <property type="entry name" value="ZN2_CY6_FUNGAL_2"/>
    <property type="match status" value="1"/>
</dbReference>
<dbReference type="RefSeq" id="XP_002621307.1">
    <property type="nucleotide sequence ID" value="XM_002621261.2"/>
</dbReference>
<dbReference type="GO" id="GO:0008270">
    <property type="term" value="F:zinc ion binding"/>
    <property type="evidence" value="ECO:0007669"/>
    <property type="project" value="InterPro"/>
</dbReference>
<dbReference type="EMBL" id="GG657470">
    <property type="protein sequence ID" value="OAT13066.1"/>
    <property type="molecule type" value="Genomic_DNA"/>
</dbReference>
<evidence type="ECO:0000256" key="2">
    <source>
        <dbReference type="ARBA" id="ARBA00023125"/>
    </source>
</evidence>
<dbReference type="Gene3D" id="4.10.240.10">
    <property type="entry name" value="Zn(2)-C6 fungal-type DNA-binding domain"/>
    <property type="match status" value="1"/>
</dbReference>
<dbReference type="AlphaFoldDB" id="A0A179UYA8"/>